<evidence type="ECO:0000313" key="2">
    <source>
        <dbReference type="Proteomes" id="UP000222542"/>
    </source>
</evidence>
<dbReference type="Gramene" id="PHT63269">
    <property type="protein sequence ID" value="PHT63269"/>
    <property type="gene ID" value="T459_32846"/>
</dbReference>
<dbReference type="EMBL" id="AYRZ02000039">
    <property type="protein sequence ID" value="PHT63269.1"/>
    <property type="molecule type" value="Genomic_DNA"/>
</dbReference>
<gene>
    <name evidence="1" type="ORF">T459_32846</name>
</gene>
<keyword evidence="2" id="KW-1185">Reference proteome</keyword>
<sequence length="70" mass="8261">MKIMLKSQGLWDLVERDYVEPNLAPAQPSDQLRETHKKDAQALFSSNRHWMMKFFPELQLQQPPTKHGKL</sequence>
<evidence type="ECO:0000313" key="1">
    <source>
        <dbReference type="EMBL" id="PHT63269.1"/>
    </source>
</evidence>
<dbReference type="AlphaFoldDB" id="A0A2G2Y0N2"/>
<accession>A0A2G2Y0N2</accession>
<name>A0A2G2Y0N2_CAPAN</name>
<dbReference type="Proteomes" id="UP000222542">
    <property type="component" value="Unassembled WGS sequence"/>
</dbReference>
<comment type="caution">
    <text evidence="1">The sequence shown here is derived from an EMBL/GenBank/DDBJ whole genome shotgun (WGS) entry which is preliminary data.</text>
</comment>
<organism evidence="1 2">
    <name type="scientific">Capsicum annuum</name>
    <name type="common">Capsicum pepper</name>
    <dbReference type="NCBI Taxonomy" id="4072"/>
    <lineage>
        <taxon>Eukaryota</taxon>
        <taxon>Viridiplantae</taxon>
        <taxon>Streptophyta</taxon>
        <taxon>Embryophyta</taxon>
        <taxon>Tracheophyta</taxon>
        <taxon>Spermatophyta</taxon>
        <taxon>Magnoliopsida</taxon>
        <taxon>eudicotyledons</taxon>
        <taxon>Gunneridae</taxon>
        <taxon>Pentapetalae</taxon>
        <taxon>asterids</taxon>
        <taxon>lamiids</taxon>
        <taxon>Solanales</taxon>
        <taxon>Solanaceae</taxon>
        <taxon>Solanoideae</taxon>
        <taxon>Capsiceae</taxon>
        <taxon>Capsicum</taxon>
    </lineage>
</organism>
<proteinExistence type="predicted"/>
<protein>
    <submittedName>
        <fullName evidence="1">Uncharacterized protein</fullName>
    </submittedName>
</protein>
<reference evidence="1 2" key="2">
    <citation type="journal article" date="2017" name="Genome Biol.">
        <title>New reference genome sequences of hot pepper reveal the massive evolution of plant disease-resistance genes by retroduplication.</title>
        <authorList>
            <person name="Kim S."/>
            <person name="Park J."/>
            <person name="Yeom S.I."/>
            <person name="Kim Y.M."/>
            <person name="Seo E."/>
            <person name="Kim K.T."/>
            <person name="Kim M.S."/>
            <person name="Lee J.M."/>
            <person name="Cheong K."/>
            <person name="Shin H.S."/>
            <person name="Kim S.B."/>
            <person name="Han K."/>
            <person name="Lee J."/>
            <person name="Park M."/>
            <person name="Lee H.A."/>
            <person name="Lee H.Y."/>
            <person name="Lee Y."/>
            <person name="Oh S."/>
            <person name="Lee J.H."/>
            <person name="Choi E."/>
            <person name="Choi E."/>
            <person name="Lee S.E."/>
            <person name="Jeon J."/>
            <person name="Kim H."/>
            <person name="Choi G."/>
            <person name="Song H."/>
            <person name="Lee J."/>
            <person name="Lee S.C."/>
            <person name="Kwon J.K."/>
            <person name="Lee H.Y."/>
            <person name="Koo N."/>
            <person name="Hong Y."/>
            <person name="Kim R.W."/>
            <person name="Kang W.H."/>
            <person name="Huh J.H."/>
            <person name="Kang B.C."/>
            <person name="Yang T.J."/>
            <person name="Lee Y.H."/>
            <person name="Bennetzen J.L."/>
            <person name="Choi D."/>
        </authorList>
    </citation>
    <scope>NUCLEOTIDE SEQUENCE [LARGE SCALE GENOMIC DNA]</scope>
    <source>
        <strain evidence="2">cv. CM334</strain>
    </source>
</reference>
<reference evidence="1 2" key="1">
    <citation type="journal article" date="2014" name="Nat. Genet.">
        <title>Genome sequence of the hot pepper provides insights into the evolution of pungency in Capsicum species.</title>
        <authorList>
            <person name="Kim S."/>
            <person name="Park M."/>
            <person name="Yeom S.I."/>
            <person name="Kim Y.M."/>
            <person name="Lee J.M."/>
            <person name="Lee H.A."/>
            <person name="Seo E."/>
            <person name="Choi J."/>
            <person name="Cheong K."/>
            <person name="Kim K.T."/>
            <person name="Jung K."/>
            <person name="Lee G.W."/>
            <person name="Oh S.K."/>
            <person name="Bae C."/>
            <person name="Kim S.B."/>
            <person name="Lee H.Y."/>
            <person name="Kim S.Y."/>
            <person name="Kim M.S."/>
            <person name="Kang B.C."/>
            <person name="Jo Y.D."/>
            <person name="Yang H.B."/>
            <person name="Jeong H.J."/>
            <person name="Kang W.H."/>
            <person name="Kwon J.K."/>
            <person name="Shin C."/>
            <person name="Lim J.Y."/>
            <person name="Park J.H."/>
            <person name="Huh J.H."/>
            <person name="Kim J.S."/>
            <person name="Kim B.D."/>
            <person name="Cohen O."/>
            <person name="Paran I."/>
            <person name="Suh M.C."/>
            <person name="Lee S.B."/>
            <person name="Kim Y.K."/>
            <person name="Shin Y."/>
            <person name="Noh S.J."/>
            <person name="Park J."/>
            <person name="Seo Y.S."/>
            <person name="Kwon S.Y."/>
            <person name="Kim H.A."/>
            <person name="Park J.M."/>
            <person name="Kim H.J."/>
            <person name="Choi S.B."/>
            <person name="Bosland P.W."/>
            <person name="Reeves G."/>
            <person name="Jo S.H."/>
            <person name="Lee B.W."/>
            <person name="Cho H.T."/>
            <person name="Choi H.S."/>
            <person name="Lee M.S."/>
            <person name="Yu Y."/>
            <person name="Do Choi Y."/>
            <person name="Park B.S."/>
            <person name="van Deynze A."/>
            <person name="Ashrafi H."/>
            <person name="Hill T."/>
            <person name="Kim W.T."/>
            <person name="Pai H.S."/>
            <person name="Ahn H.K."/>
            <person name="Yeam I."/>
            <person name="Giovannoni J.J."/>
            <person name="Rose J.K."/>
            <person name="Sorensen I."/>
            <person name="Lee S.J."/>
            <person name="Kim R.W."/>
            <person name="Choi I.Y."/>
            <person name="Choi B.S."/>
            <person name="Lim J.S."/>
            <person name="Lee Y.H."/>
            <person name="Choi D."/>
        </authorList>
    </citation>
    <scope>NUCLEOTIDE SEQUENCE [LARGE SCALE GENOMIC DNA]</scope>
    <source>
        <strain evidence="2">cv. CM334</strain>
    </source>
</reference>